<reference evidence="4" key="1">
    <citation type="submission" date="2017-02" db="UniProtKB">
        <authorList>
            <consortium name="WormBaseParasite"/>
        </authorList>
    </citation>
    <scope>IDENTIFICATION</scope>
</reference>
<evidence type="ECO:0000313" key="2">
    <source>
        <dbReference type="EMBL" id="VDM19767.1"/>
    </source>
</evidence>
<organism evidence="4">
    <name type="scientific">Hydatigena taeniaeformis</name>
    <name type="common">Feline tapeworm</name>
    <name type="synonym">Taenia taeniaeformis</name>
    <dbReference type="NCBI Taxonomy" id="6205"/>
    <lineage>
        <taxon>Eukaryota</taxon>
        <taxon>Metazoa</taxon>
        <taxon>Spiralia</taxon>
        <taxon>Lophotrochozoa</taxon>
        <taxon>Platyhelminthes</taxon>
        <taxon>Cestoda</taxon>
        <taxon>Eucestoda</taxon>
        <taxon>Cyclophyllidea</taxon>
        <taxon>Taeniidae</taxon>
        <taxon>Hydatigera</taxon>
    </lineage>
</organism>
<evidence type="ECO:0000313" key="4">
    <source>
        <dbReference type="WBParaSite" id="TTAC_0000236301-mRNA-1"/>
    </source>
</evidence>
<dbReference type="WBParaSite" id="TTAC_0000236301-mRNA-1">
    <property type="protein sequence ID" value="TTAC_0000236301-mRNA-1"/>
    <property type="gene ID" value="TTAC_0000236301"/>
</dbReference>
<dbReference type="Gene3D" id="1.25.10.10">
    <property type="entry name" value="Leucine-rich Repeat Variant"/>
    <property type="match status" value="1"/>
</dbReference>
<accession>A0A0R3WNM5</accession>
<dbReference type="STRING" id="6205.A0A0R3WNM5"/>
<dbReference type="InterPro" id="IPR045478">
    <property type="entry name" value="Exportin-5_C"/>
</dbReference>
<dbReference type="AlphaFoldDB" id="A0A0R3WNM5"/>
<feature type="domain" description="Exportin-5 C-terminal" evidence="1">
    <location>
        <begin position="121"/>
        <end position="434"/>
    </location>
</feature>
<dbReference type="OrthoDB" id="2215036at2759"/>
<gene>
    <name evidence="2" type="ORF">TTAC_LOCUS2350</name>
</gene>
<sequence length="499" mass="56254">MDKIVACAYSGNVLSSRTVAVTTFTPLISVEERKAGRRILLAHLHDCFANADACLPADPGMRQYHLSILHTLVISCTEESSEFCLHLLMQDFATLRYNPYALATGKTVAVTDPKISKYLNVRCQSVRDLHMYVGVNVFRLVRAQTSSMLPYFDSFCSELNNIWTNGYGGLGERCLLLEVVIYLALRLPCTFAEQRDKLSIILAGVLTEWNNPKCPLVIIGADKAGNEGKFKGGTEWLIDYFGLSMDADEILGSMDFLTGRVATRLELRWISLATVAIVRQLKGTLSPEQTDAVSIPLIEKLVVPAFNLLRTLNKLWQPKTAQLCHPSMRSVLEVTHAEMALLANIKLKNPSRNSDPESLVTVEHREISEDYVPKLQSFLTQLYESTIHICNFMVAITASRFYALPTDQLSHLLYNYMCPSIDSLPDFRLLQLLRESFPTFHLLRALKTSFQSFKVGLFDFFSSNHHFCEGIFAVVLFVIITQSSLLEKRLRLIPSLYFT</sequence>
<keyword evidence="3" id="KW-1185">Reference proteome</keyword>
<proteinExistence type="predicted"/>
<dbReference type="Pfam" id="PF19273">
    <property type="entry name" value="Exportin-5"/>
    <property type="match status" value="1"/>
</dbReference>
<dbReference type="InterPro" id="IPR011989">
    <property type="entry name" value="ARM-like"/>
</dbReference>
<name>A0A0R3WNM5_HYDTA</name>
<dbReference type="EMBL" id="UYWX01000992">
    <property type="protein sequence ID" value="VDM19767.1"/>
    <property type="molecule type" value="Genomic_DNA"/>
</dbReference>
<protein>
    <submittedName>
        <fullName evidence="4">Exportin-5 domain-containing protein</fullName>
    </submittedName>
</protein>
<reference evidence="2 3" key="2">
    <citation type="submission" date="2018-11" db="EMBL/GenBank/DDBJ databases">
        <authorList>
            <consortium name="Pathogen Informatics"/>
        </authorList>
    </citation>
    <scope>NUCLEOTIDE SEQUENCE [LARGE SCALE GENOMIC DNA]</scope>
</reference>
<evidence type="ECO:0000313" key="3">
    <source>
        <dbReference type="Proteomes" id="UP000274429"/>
    </source>
</evidence>
<evidence type="ECO:0000259" key="1">
    <source>
        <dbReference type="Pfam" id="PF19273"/>
    </source>
</evidence>
<dbReference type="Proteomes" id="UP000274429">
    <property type="component" value="Unassembled WGS sequence"/>
</dbReference>